<comment type="caution">
    <text evidence="2">The sequence shown here is derived from an EMBL/GenBank/DDBJ whole genome shotgun (WGS) entry which is preliminary data.</text>
</comment>
<keyword evidence="3" id="KW-1185">Reference proteome</keyword>
<feature type="compositionally biased region" description="Low complexity" evidence="1">
    <location>
        <begin position="325"/>
        <end position="345"/>
    </location>
</feature>
<reference evidence="2" key="1">
    <citation type="submission" date="2018-04" db="EMBL/GenBank/DDBJ databases">
        <title>Whole genome sequencing of Hypsizygus marmoreus.</title>
        <authorList>
            <person name="Choi I.-G."/>
            <person name="Min B."/>
            <person name="Kim J.-G."/>
            <person name="Kim S."/>
            <person name="Oh Y.-L."/>
            <person name="Kong W.-S."/>
            <person name="Park H."/>
            <person name="Jeong J."/>
            <person name="Song E.-S."/>
        </authorList>
    </citation>
    <scope>NUCLEOTIDE SEQUENCE [LARGE SCALE GENOMIC DNA]</scope>
    <source>
        <strain evidence="2">51987-8</strain>
    </source>
</reference>
<evidence type="ECO:0000313" key="3">
    <source>
        <dbReference type="Proteomes" id="UP000076154"/>
    </source>
</evidence>
<name>A0A369K194_HYPMA</name>
<dbReference type="OrthoDB" id="3055326at2759"/>
<gene>
    <name evidence="2" type="ORF">Hypma_006856</name>
</gene>
<protein>
    <submittedName>
        <fullName evidence="2">Uncharacterized protein</fullName>
    </submittedName>
</protein>
<feature type="region of interest" description="Disordered" evidence="1">
    <location>
        <begin position="323"/>
        <end position="348"/>
    </location>
</feature>
<dbReference type="AlphaFoldDB" id="A0A369K194"/>
<proteinExistence type="predicted"/>
<dbReference type="InParanoid" id="A0A369K194"/>
<evidence type="ECO:0000313" key="2">
    <source>
        <dbReference type="EMBL" id="RDB26385.1"/>
    </source>
</evidence>
<evidence type="ECO:0000256" key="1">
    <source>
        <dbReference type="SAM" id="MobiDB-lite"/>
    </source>
</evidence>
<accession>A0A369K194</accession>
<organism evidence="2 3">
    <name type="scientific">Hypsizygus marmoreus</name>
    <name type="common">White beech mushroom</name>
    <name type="synonym">Agaricus marmoreus</name>
    <dbReference type="NCBI Taxonomy" id="39966"/>
    <lineage>
        <taxon>Eukaryota</taxon>
        <taxon>Fungi</taxon>
        <taxon>Dikarya</taxon>
        <taxon>Basidiomycota</taxon>
        <taxon>Agaricomycotina</taxon>
        <taxon>Agaricomycetes</taxon>
        <taxon>Agaricomycetidae</taxon>
        <taxon>Agaricales</taxon>
        <taxon>Tricholomatineae</taxon>
        <taxon>Lyophyllaceae</taxon>
        <taxon>Hypsizygus</taxon>
    </lineage>
</organism>
<dbReference type="EMBL" id="LUEZ02000040">
    <property type="protein sequence ID" value="RDB26385.1"/>
    <property type="molecule type" value="Genomic_DNA"/>
</dbReference>
<sequence>MSTNAVPALPMDTPYMSPSSIANLPIANPPSTYTYHGGGASSSPFNPTAQVEIQMRPHHAETLTTSSDFSPSLTSLASATQNTMSSVHSLQTAILNANGGRNTPQFRDPFTQLRSSLYHQWEGITRFLRQCCDFSDRVVFLLANQEDISREENMDFLEALGVQSKKLLTTSQLLLSQHQTMINNLGQWTSGVAHFLQHSDQPRLHFASQSPSDGSLSQDTSDFVKSNLLAAYPDGLTALSSTTAAFTETYTSLATISQFWASIHEAYRSFAAGETLISLGDQPQLIQTWAGNRERILWAIPHIDKMCDAITIEAVATPHTTGRVSSFSSLKSPKSPVRRSSTSSSWEDGVPNCWGSLKKWKH</sequence>
<dbReference type="Proteomes" id="UP000076154">
    <property type="component" value="Unassembled WGS sequence"/>
</dbReference>